<dbReference type="EMBL" id="VFFF01000001">
    <property type="protein sequence ID" value="TNY33872.1"/>
    <property type="molecule type" value="Genomic_DNA"/>
</dbReference>
<dbReference type="AlphaFoldDB" id="A0A5C5GGK4"/>
<dbReference type="NCBIfam" id="NF001994">
    <property type="entry name" value="PRK00790.1-5"/>
    <property type="match status" value="1"/>
</dbReference>
<keyword evidence="3" id="KW-0975">Bacterial flagellum</keyword>
<dbReference type="OrthoDB" id="9812413at2"/>
<dbReference type="GO" id="GO:0003774">
    <property type="term" value="F:cytoskeletal motor activity"/>
    <property type="evidence" value="ECO:0007669"/>
    <property type="project" value="InterPro"/>
</dbReference>
<dbReference type="InterPro" id="IPR001624">
    <property type="entry name" value="FliE"/>
</dbReference>
<proteinExistence type="inferred from homology"/>
<protein>
    <submittedName>
        <fullName evidence="5">Flagellar hook-basal body complex protein FliE</fullName>
    </submittedName>
</protein>
<dbReference type="Proteomes" id="UP000314011">
    <property type="component" value="Unassembled WGS sequence"/>
</dbReference>
<accession>A0A5C5GGK4</accession>
<evidence type="ECO:0000256" key="3">
    <source>
        <dbReference type="ARBA" id="ARBA00023143"/>
    </source>
</evidence>
<reference evidence="5 6" key="1">
    <citation type="submission" date="2019-06" db="EMBL/GenBank/DDBJ databases">
        <title>Genome of new Rhodobacteraceae sp. SM1903.</title>
        <authorList>
            <person name="Ren X."/>
        </authorList>
    </citation>
    <scope>NUCLEOTIDE SEQUENCE [LARGE SCALE GENOMIC DNA]</scope>
    <source>
        <strain evidence="5 6">SM1903</strain>
    </source>
</reference>
<evidence type="ECO:0000313" key="5">
    <source>
        <dbReference type="EMBL" id="TNY33872.1"/>
    </source>
</evidence>
<comment type="subcellular location">
    <subcellularLocation>
        <location evidence="1">Bacterial flagellum basal body</location>
    </subcellularLocation>
</comment>
<keyword evidence="6" id="KW-1185">Reference proteome</keyword>
<dbReference type="RefSeq" id="WP_140194681.1">
    <property type="nucleotide sequence ID" value="NZ_CP065915.1"/>
</dbReference>
<sequence>MDLRTSLLPHGYDKNRDATAPTSSPIGQAANEFMATLEAGEDAAMGGMAGKVDPHSMVQALARTELALETVVAVRDKVVEAYQEILRMPI</sequence>
<dbReference type="GO" id="GO:0005198">
    <property type="term" value="F:structural molecule activity"/>
    <property type="evidence" value="ECO:0007669"/>
    <property type="project" value="InterPro"/>
</dbReference>
<evidence type="ECO:0000256" key="1">
    <source>
        <dbReference type="ARBA" id="ARBA00004117"/>
    </source>
</evidence>
<comment type="similarity">
    <text evidence="2">Belongs to the FliE family.</text>
</comment>
<dbReference type="PANTHER" id="PTHR34653:SF1">
    <property type="entry name" value="FLAGELLAR HOOK-BASAL BODY COMPLEX PROTEIN FLIE"/>
    <property type="match status" value="1"/>
</dbReference>
<dbReference type="GO" id="GO:0071973">
    <property type="term" value="P:bacterial-type flagellum-dependent cell motility"/>
    <property type="evidence" value="ECO:0007669"/>
    <property type="project" value="InterPro"/>
</dbReference>
<keyword evidence="5" id="KW-0282">Flagellum</keyword>
<evidence type="ECO:0000313" key="6">
    <source>
        <dbReference type="Proteomes" id="UP000314011"/>
    </source>
</evidence>
<gene>
    <name evidence="5" type="primary">fliE</name>
    <name evidence="5" type="ORF">FHY64_11590</name>
</gene>
<evidence type="ECO:0000256" key="2">
    <source>
        <dbReference type="ARBA" id="ARBA00009272"/>
    </source>
</evidence>
<name>A0A5C5GGK4_9RHOB</name>
<keyword evidence="5" id="KW-0966">Cell projection</keyword>
<dbReference type="GO" id="GO:0009425">
    <property type="term" value="C:bacterial-type flagellum basal body"/>
    <property type="evidence" value="ECO:0007669"/>
    <property type="project" value="UniProtKB-SubCell"/>
</dbReference>
<keyword evidence="5" id="KW-0969">Cilium</keyword>
<organism evidence="5 6">
    <name type="scientific">Pelagovum pacificum</name>
    <dbReference type="NCBI Taxonomy" id="2588711"/>
    <lineage>
        <taxon>Bacteria</taxon>
        <taxon>Pseudomonadati</taxon>
        <taxon>Pseudomonadota</taxon>
        <taxon>Alphaproteobacteria</taxon>
        <taxon>Rhodobacterales</taxon>
        <taxon>Paracoccaceae</taxon>
        <taxon>Pelagovum</taxon>
    </lineage>
</organism>
<dbReference type="PANTHER" id="PTHR34653">
    <property type="match status" value="1"/>
</dbReference>
<feature type="region of interest" description="Disordered" evidence="4">
    <location>
        <begin position="1"/>
        <end position="26"/>
    </location>
</feature>
<evidence type="ECO:0000256" key="4">
    <source>
        <dbReference type="SAM" id="MobiDB-lite"/>
    </source>
</evidence>
<dbReference type="Pfam" id="PF02049">
    <property type="entry name" value="FliE"/>
    <property type="match status" value="1"/>
</dbReference>
<comment type="caution">
    <text evidence="5">The sequence shown here is derived from an EMBL/GenBank/DDBJ whole genome shotgun (WGS) entry which is preliminary data.</text>
</comment>